<dbReference type="InterPro" id="IPR025700">
    <property type="entry name" value="Lys/Orn_oxygenase"/>
</dbReference>
<comment type="caution">
    <text evidence="11">The sequence shown here is derived from an EMBL/GenBank/DDBJ whole genome shotgun (WGS) entry which is preliminary data.</text>
</comment>
<dbReference type="PANTHER" id="PTHR42802">
    <property type="entry name" value="MONOOXYGENASE"/>
    <property type="match status" value="1"/>
</dbReference>
<comment type="pathway">
    <text evidence="2">Siderophore biosynthesis.</text>
</comment>
<gene>
    <name evidence="11" type="ORF">SBOR_5813</name>
</gene>
<keyword evidence="6" id="KW-0274">FAD</keyword>
<comment type="cofactor">
    <cofactor evidence="1">
        <name>FAD</name>
        <dbReference type="ChEBI" id="CHEBI:57692"/>
    </cofactor>
</comment>
<evidence type="ECO:0000313" key="11">
    <source>
        <dbReference type="EMBL" id="ESZ93818.1"/>
    </source>
</evidence>
<comment type="similarity">
    <text evidence="3">Belongs to the lysine N(6)-hydroxylase/L-ornithine N(5)-oxygenase family.</text>
</comment>
<dbReference type="Pfam" id="PF13434">
    <property type="entry name" value="Lys_Orn_oxgnase"/>
    <property type="match status" value="2"/>
</dbReference>
<accession>W9CDB7</accession>
<keyword evidence="7" id="KW-0521">NADP</keyword>
<dbReference type="EMBL" id="AYSA01000287">
    <property type="protein sequence ID" value="ESZ93818.1"/>
    <property type="molecule type" value="Genomic_DNA"/>
</dbReference>
<dbReference type="HOGENOM" id="CLU_020931_2_0_1"/>
<dbReference type="PANTHER" id="PTHR42802:SF1">
    <property type="entry name" value="L-ORNITHINE N(5)-MONOOXYGENASE"/>
    <property type="match status" value="1"/>
</dbReference>
<dbReference type="Gene3D" id="3.50.50.60">
    <property type="entry name" value="FAD/NAD(P)-binding domain"/>
    <property type="match status" value="1"/>
</dbReference>
<evidence type="ECO:0000256" key="3">
    <source>
        <dbReference type="ARBA" id="ARBA00007588"/>
    </source>
</evidence>
<evidence type="ECO:0000256" key="4">
    <source>
        <dbReference type="ARBA" id="ARBA00012881"/>
    </source>
</evidence>
<dbReference type="Proteomes" id="UP000019487">
    <property type="component" value="Unassembled WGS sequence"/>
</dbReference>
<evidence type="ECO:0000256" key="8">
    <source>
        <dbReference type="ARBA" id="ARBA00023002"/>
    </source>
</evidence>
<evidence type="ECO:0000256" key="6">
    <source>
        <dbReference type="ARBA" id="ARBA00022827"/>
    </source>
</evidence>
<evidence type="ECO:0000256" key="2">
    <source>
        <dbReference type="ARBA" id="ARBA00004924"/>
    </source>
</evidence>
<proteinExistence type="inferred from homology"/>
<evidence type="ECO:0000256" key="10">
    <source>
        <dbReference type="ARBA" id="ARBA00049248"/>
    </source>
</evidence>
<dbReference type="STRING" id="1432307.W9CDB7"/>
<keyword evidence="12" id="KW-1185">Reference proteome</keyword>
<evidence type="ECO:0000256" key="5">
    <source>
        <dbReference type="ARBA" id="ARBA00022630"/>
    </source>
</evidence>
<evidence type="ECO:0000256" key="1">
    <source>
        <dbReference type="ARBA" id="ARBA00001974"/>
    </source>
</evidence>
<dbReference type="SUPFAM" id="SSF51905">
    <property type="entry name" value="FAD/NAD(P)-binding domain"/>
    <property type="match status" value="1"/>
</dbReference>
<dbReference type="EC" id="1.14.13.196" evidence="4"/>
<comment type="catalytic activity">
    <reaction evidence="10">
        <text>L-ornithine + NADH + O2 = N(5)-hydroxy-L-ornithine + NAD(+) + H2O</text>
        <dbReference type="Rhea" id="RHEA:41512"/>
        <dbReference type="ChEBI" id="CHEBI:15377"/>
        <dbReference type="ChEBI" id="CHEBI:15379"/>
        <dbReference type="ChEBI" id="CHEBI:46911"/>
        <dbReference type="ChEBI" id="CHEBI:57540"/>
        <dbReference type="ChEBI" id="CHEBI:57945"/>
        <dbReference type="ChEBI" id="CHEBI:78275"/>
        <dbReference type="EC" id="1.14.13.196"/>
    </reaction>
</comment>
<dbReference type="InterPro" id="IPR036188">
    <property type="entry name" value="FAD/NAD-bd_sf"/>
</dbReference>
<dbReference type="AlphaFoldDB" id="W9CDB7"/>
<sequence>MAPSAISTGNSPEGLRPITINGDKIMSSLKMDNLTLSLSPNQTQTHTSTPSPSESLDLICVGFGPASLAIAIALHDTYSKSSLAPPKVLFLEKQPEFAWHAGMQLPGARMQISFLKDLATPRDPRSKFTFINYLHSKGRLNTFINLSTFLPSRMEYEDYLRWCASHFEKEGCVKYGANVESVVPSSPSVEDGKIASFAISFSSPSGEVVTHAARNVVIAVGGKAVIPPVLRNKPCVLHSSQFATSIGKIEKLQRESRKPLRFAVVGSGQSAAEIYNDLWERFGEETGVTVKLIVKGQSLRPSDDSPLYVPLLHFPLHLPQTTPKTNPPSVNEIFDPDRVTPHYNRPSHIRASGLALDRATNYGVVRLELLEHLYEKLYLQRIKCERIGSPPRSAIITNRRVTSAIASPSNDSLRIKIVTEEGSEKEEEEIDVDYIFVATGYRRDAHVSILRDCEDLATGEGAMVKGENGLEKGVWEVGRDYRVLMVEGRVRDRAGVWLQGCNESTHGLSDSLLSILAIRGGELVDSMFGEQLKVASA</sequence>
<organism evidence="11 12">
    <name type="scientific">Sclerotinia borealis (strain F-4128)</name>
    <dbReference type="NCBI Taxonomy" id="1432307"/>
    <lineage>
        <taxon>Eukaryota</taxon>
        <taxon>Fungi</taxon>
        <taxon>Dikarya</taxon>
        <taxon>Ascomycota</taxon>
        <taxon>Pezizomycotina</taxon>
        <taxon>Leotiomycetes</taxon>
        <taxon>Helotiales</taxon>
        <taxon>Sclerotiniaceae</taxon>
        <taxon>Sclerotinia</taxon>
    </lineage>
</organism>
<comment type="catalytic activity">
    <reaction evidence="9">
        <text>L-ornithine + NADPH + O2 = N(5)-hydroxy-L-ornithine + NADP(+) + H2O</text>
        <dbReference type="Rhea" id="RHEA:41508"/>
        <dbReference type="ChEBI" id="CHEBI:15377"/>
        <dbReference type="ChEBI" id="CHEBI:15379"/>
        <dbReference type="ChEBI" id="CHEBI:46911"/>
        <dbReference type="ChEBI" id="CHEBI:57783"/>
        <dbReference type="ChEBI" id="CHEBI:58349"/>
        <dbReference type="ChEBI" id="CHEBI:78275"/>
        <dbReference type="EC" id="1.14.13.196"/>
    </reaction>
</comment>
<dbReference type="GO" id="GO:0016491">
    <property type="term" value="F:oxidoreductase activity"/>
    <property type="evidence" value="ECO:0007669"/>
    <property type="project" value="UniProtKB-KW"/>
</dbReference>
<dbReference type="PRINTS" id="PR00368">
    <property type="entry name" value="FADPNR"/>
</dbReference>
<dbReference type="OrthoDB" id="3519933at2759"/>
<name>W9CDB7_SCLBF</name>
<evidence type="ECO:0000256" key="7">
    <source>
        <dbReference type="ARBA" id="ARBA00022857"/>
    </source>
</evidence>
<protein>
    <recommendedName>
        <fullName evidence="4">L-ornithine N(5)-monooxygenase [NAD(P)H]</fullName>
        <ecNumber evidence="4">1.14.13.196</ecNumber>
    </recommendedName>
</protein>
<keyword evidence="5" id="KW-0285">Flavoprotein</keyword>
<keyword evidence="8" id="KW-0560">Oxidoreductase</keyword>
<evidence type="ECO:0000256" key="9">
    <source>
        <dbReference type="ARBA" id="ARBA00047598"/>
    </source>
</evidence>
<reference evidence="11 12" key="1">
    <citation type="journal article" date="2014" name="Genome Announc.">
        <title>Draft genome sequence of Sclerotinia borealis, a psychrophilic plant pathogenic fungus.</title>
        <authorList>
            <person name="Mardanov A.V."/>
            <person name="Beletsky A.V."/>
            <person name="Kadnikov V.V."/>
            <person name="Ignatov A.N."/>
            <person name="Ravin N.V."/>
        </authorList>
    </citation>
    <scope>NUCLEOTIDE SEQUENCE [LARGE SCALE GENOMIC DNA]</scope>
    <source>
        <strain evidence="12">F-4157</strain>
    </source>
</reference>
<evidence type="ECO:0000313" key="12">
    <source>
        <dbReference type="Proteomes" id="UP000019487"/>
    </source>
</evidence>
<dbReference type="GO" id="GO:0006879">
    <property type="term" value="P:intracellular iron ion homeostasis"/>
    <property type="evidence" value="ECO:0007669"/>
    <property type="project" value="TreeGrafter"/>
</dbReference>